<evidence type="ECO:0000313" key="7">
    <source>
        <dbReference type="EMBL" id="KAH0557145.1"/>
    </source>
</evidence>
<evidence type="ECO:0000256" key="5">
    <source>
        <dbReference type="ARBA" id="ARBA00043913"/>
    </source>
</evidence>
<dbReference type="Gene3D" id="2.130.10.10">
    <property type="entry name" value="YVTN repeat-like/Quinoprotein amine dehydrogenase"/>
    <property type="match status" value="1"/>
</dbReference>
<comment type="caution">
    <text evidence="7">The sequence shown here is derived from an EMBL/GenBank/DDBJ whole genome shotgun (WGS) entry which is preliminary data.</text>
</comment>
<dbReference type="AlphaFoldDB" id="A0A9P8L9W9"/>
<comment type="function">
    <text evidence="5">Involved in mitochondrial fission. Acts as an adapter protein required to form mitochondrial fission complexes. Formation of these complexes is required to promote constriction and fission of the mitochondrial compartment at a late step in mitochondrial division.</text>
</comment>
<dbReference type="InterPro" id="IPR001680">
    <property type="entry name" value="WD40_rpt"/>
</dbReference>
<protein>
    <recommendedName>
        <fullName evidence="4">Mitochondrial division protein 1</fullName>
    </recommendedName>
</protein>
<dbReference type="PROSITE" id="PS50082">
    <property type="entry name" value="WD_REPEATS_2"/>
    <property type="match status" value="1"/>
</dbReference>
<evidence type="ECO:0000256" key="2">
    <source>
        <dbReference type="ARBA" id="ARBA00022737"/>
    </source>
</evidence>
<feature type="repeat" description="WD" evidence="6">
    <location>
        <begin position="2"/>
        <end position="43"/>
    </location>
</feature>
<sequence>TLESHSRSVSSVTFSHDSTRLASGSYDRTIKIWDVSSGECLQTLSIGEVPFNISIDTTGLCLHTEIGTIAINASTASGMISGVTDPQNPNYKGWGLSSDRAWITYDSKKMIWLPSEYRPSCSAVSGNMIATGVGSGRVWIYDFDANNPYDSLRGYV</sequence>
<gene>
    <name evidence="7" type="ORF">GP486_005061</name>
</gene>
<dbReference type="Pfam" id="PF00400">
    <property type="entry name" value="WD40"/>
    <property type="match status" value="1"/>
</dbReference>
<dbReference type="InterPro" id="IPR015943">
    <property type="entry name" value="WD40/YVTN_repeat-like_dom_sf"/>
</dbReference>
<keyword evidence="1 6" id="KW-0853">WD repeat</keyword>
<dbReference type="InterPro" id="IPR019775">
    <property type="entry name" value="WD40_repeat_CS"/>
</dbReference>
<dbReference type="PROSITE" id="PS50294">
    <property type="entry name" value="WD_REPEATS_REGION"/>
    <property type="match status" value="1"/>
</dbReference>
<dbReference type="PANTHER" id="PTHR22847:SF637">
    <property type="entry name" value="WD REPEAT DOMAIN 5B"/>
    <property type="match status" value="1"/>
</dbReference>
<evidence type="ECO:0000313" key="8">
    <source>
        <dbReference type="Proteomes" id="UP000750711"/>
    </source>
</evidence>
<dbReference type="EMBL" id="JAGHQM010000895">
    <property type="protein sequence ID" value="KAH0557145.1"/>
    <property type="molecule type" value="Genomic_DNA"/>
</dbReference>
<dbReference type="SMART" id="SM00320">
    <property type="entry name" value="WD40"/>
    <property type="match status" value="2"/>
</dbReference>
<evidence type="ECO:0000256" key="3">
    <source>
        <dbReference type="ARBA" id="ARBA00038415"/>
    </source>
</evidence>
<evidence type="ECO:0000256" key="1">
    <source>
        <dbReference type="ARBA" id="ARBA00022574"/>
    </source>
</evidence>
<proteinExistence type="inferred from homology"/>
<feature type="non-terminal residue" evidence="7">
    <location>
        <position position="1"/>
    </location>
</feature>
<dbReference type="GO" id="GO:1990234">
    <property type="term" value="C:transferase complex"/>
    <property type="evidence" value="ECO:0007669"/>
    <property type="project" value="UniProtKB-ARBA"/>
</dbReference>
<evidence type="ECO:0000256" key="6">
    <source>
        <dbReference type="PROSITE-ProRule" id="PRU00221"/>
    </source>
</evidence>
<dbReference type="Proteomes" id="UP000750711">
    <property type="component" value="Unassembled WGS sequence"/>
</dbReference>
<dbReference type="InterPro" id="IPR036322">
    <property type="entry name" value="WD40_repeat_dom_sf"/>
</dbReference>
<accession>A0A9P8L9W9</accession>
<comment type="similarity">
    <text evidence="3">Belongs to the WD repeat MDV1/CAF4 family.</text>
</comment>
<dbReference type="SUPFAM" id="SSF50978">
    <property type="entry name" value="WD40 repeat-like"/>
    <property type="match status" value="1"/>
</dbReference>
<dbReference type="PROSITE" id="PS00678">
    <property type="entry name" value="WD_REPEATS_1"/>
    <property type="match status" value="1"/>
</dbReference>
<reference evidence="7" key="1">
    <citation type="submission" date="2021-03" db="EMBL/GenBank/DDBJ databases">
        <title>Comparative genomics and phylogenomic investigation of the class Geoglossomycetes provide insights into ecological specialization and systematics.</title>
        <authorList>
            <person name="Melie T."/>
            <person name="Pirro S."/>
            <person name="Miller A.N."/>
            <person name="Quandt A."/>
        </authorList>
    </citation>
    <scope>NUCLEOTIDE SEQUENCE</scope>
    <source>
        <strain evidence="7">CAQ_001_2017</strain>
    </source>
</reference>
<dbReference type="PANTHER" id="PTHR22847">
    <property type="entry name" value="WD40 REPEAT PROTEIN"/>
    <property type="match status" value="1"/>
</dbReference>
<evidence type="ECO:0000256" key="4">
    <source>
        <dbReference type="ARBA" id="ARBA00039789"/>
    </source>
</evidence>
<keyword evidence="2" id="KW-0677">Repeat</keyword>
<organism evidence="7 8">
    <name type="scientific">Trichoglossum hirsutum</name>
    <dbReference type="NCBI Taxonomy" id="265104"/>
    <lineage>
        <taxon>Eukaryota</taxon>
        <taxon>Fungi</taxon>
        <taxon>Dikarya</taxon>
        <taxon>Ascomycota</taxon>
        <taxon>Pezizomycotina</taxon>
        <taxon>Geoglossomycetes</taxon>
        <taxon>Geoglossales</taxon>
        <taxon>Geoglossaceae</taxon>
        <taxon>Trichoglossum</taxon>
    </lineage>
</organism>
<name>A0A9P8L9W9_9PEZI</name>
<keyword evidence="8" id="KW-1185">Reference proteome</keyword>